<evidence type="ECO:0000256" key="1">
    <source>
        <dbReference type="SAM" id="MobiDB-lite"/>
    </source>
</evidence>
<dbReference type="Proteomes" id="UP001355056">
    <property type="component" value="Unassembled WGS sequence"/>
</dbReference>
<feature type="region of interest" description="Disordered" evidence="1">
    <location>
        <begin position="51"/>
        <end position="84"/>
    </location>
</feature>
<feature type="compositionally biased region" description="Basic and acidic residues" evidence="1">
    <location>
        <begin position="51"/>
        <end position="68"/>
    </location>
</feature>
<dbReference type="InterPro" id="IPR048034">
    <property type="entry name" value="CopL-like"/>
</dbReference>
<evidence type="ECO:0000256" key="2">
    <source>
        <dbReference type="SAM" id="SignalP"/>
    </source>
</evidence>
<proteinExistence type="predicted"/>
<comment type="caution">
    <text evidence="3">The sequence shown here is derived from an EMBL/GenBank/DDBJ whole genome shotgun (WGS) entry which is preliminary data.</text>
</comment>
<accession>A0ABU7YXB2</accession>
<gene>
    <name evidence="3" type="ORF">SNE34_06115</name>
</gene>
<evidence type="ECO:0000313" key="4">
    <source>
        <dbReference type="Proteomes" id="UP001355056"/>
    </source>
</evidence>
<name>A0ABU7YXB2_9GAMM</name>
<evidence type="ECO:0000313" key="3">
    <source>
        <dbReference type="EMBL" id="MEG3183580.1"/>
    </source>
</evidence>
<keyword evidence="2" id="KW-0732">Signal</keyword>
<protein>
    <submittedName>
        <fullName evidence="3">CopL family metal-binding regulatory protein</fullName>
    </submittedName>
</protein>
<dbReference type="EMBL" id="JAXGFP010000003">
    <property type="protein sequence ID" value="MEG3183580.1"/>
    <property type="molecule type" value="Genomic_DNA"/>
</dbReference>
<keyword evidence="4" id="KW-1185">Reference proteome</keyword>
<reference evidence="3 4" key="1">
    <citation type="journal article" date="2016" name="Int. J. Syst. Evol. Microbiol.">
        <title>Lysobacter erysipheiresistens sp. nov., an antagonist of powdery mildew, isolated from tobacco-cultivated soil.</title>
        <authorList>
            <person name="Xie B."/>
            <person name="Li T."/>
            <person name="Lin X."/>
            <person name="Wang C.J."/>
            <person name="Chen Y.J."/>
            <person name="Liu W.J."/>
            <person name="Zhao Z.W."/>
        </authorList>
    </citation>
    <scope>NUCLEOTIDE SEQUENCE [LARGE SCALE GENOMIC DNA]</scope>
    <source>
        <strain evidence="3 4">RS-LYSO-3</strain>
    </source>
</reference>
<sequence>MSILSVLLRVLLSVALLFNGVASASASGTGLVESAARADLVIDHAAKAEAMPCDEHHGAPPSTADRETGAAPLAGSLDSEPADCCESGTCPSVCAQQAPAALLYGRFTTIKLEHSDSVRPMAAGHSSPALPHLIRPPIG</sequence>
<feature type="signal peptide" evidence="2">
    <location>
        <begin position="1"/>
        <end position="26"/>
    </location>
</feature>
<feature type="chain" id="PRO_5045373300" evidence="2">
    <location>
        <begin position="27"/>
        <end position="139"/>
    </location>
</feature>
<dbReference type="RefSeq" id="WP_332615731.1">
    <property type="nucleotide sequence ID" value="NZ_JAXGFP010000003.1"/>
</dbReference>
<dbReference type="NCBIfam" id="NF033807">
    <property type="entry name" value="CopL_fam"/>
    <property type="match status" value="1"/>
</dbReference>
<feature type="region of interest" description="Disordered" evidence="1">
    <location>
        <begin position="120"/>
        <end position="139"/>
    </location>
</feature>
<organism evidence="3 4">
    <name type="scientific">Novilysobacter erysipheiresistens</name>
    <dbReference type="NCBI Taxonomy" id="1749332"/>
    <lineage>
        <taxon>Bacteria</taxon>
        <taxon>Pseudomonadati</taxon>
        <taxon>Pseudomonadota</taxon>
        <taxon>Gammaproteobacteria</taxon>
        <taxon>Lysobacterales</taxon>
        <taxon>Lysobacteraceae</taxon>
        <taxon>Novilysobacter</taxon>
    </lineage>
</organism>